<dbReference type="InterPro" id="IPR009053">
    <property type="entry name" value="Prefoldin"/>
</dbReference>
<dbReference type="InterPro" id="IPR004127">
    <property type="entry name" value="Prefoldin_subunit_alpha"/>
</dbReference>
<dbReference type="Proteomes" id="UP000788993">
    <property type="component" value="Unassembled WGS sequence"/>
</dbReference>
<keyword evidence="7 13" id="KW-0808">Transferase</keyword>
<dbReference type="GO" id="GO:0000049">
    <property type="term" value="F:tRNA binding"/>
    <property type="evidence" value="ECO:0007669"/>
    <property type="project" value="UniProtKB-UniRule"/>
</dbReference>
<evidence type="ECO:0000259" key="15">
    <source>
        <dbReference type="Pfam" id="PF25904"/>
    </source>
</evidence>
<keyword evidence="8 13" id="KW-0949">S-adenosyl-L-methionine</keyword>
<dbReference type="SUPFAM" id="SSF53335">
    <property type="entry name" value="S-adenosyl-L-methionine-dependent methyltransferases"/>
    <property type="match status" value="1"/>
</dbReference>
<dbReference type="EMBL" id="JAEUBD010001062">
    <property type="protein sequence ID" value="KAH3667553.1"/>
    <property type="molecule type" value="Genomic_DNA"/>
</dbReference>
<dbReference type="EC" id="2.1.1.214" evidence="12"/>
<evidence type="ECO:0000256" key="2">
    <source>
        <dbReference type="ARBA" id="ARBA00010048"/>
    </source>
</evidence>
<evidence type="ECO:0000256" key="1">
    <source>
        <dbReference type="ARBA" id="ARBA00004496"/>
    </source>
</evidence>
<dbReference type="InterPro" id="IPR029063">
    <property type="entry name" value="SAM-dependent_MTases_sf"/>
</dbReference>
<organism evidence="16 17">
    <name type="scientific">Ogataea polymorpha</name>
    <dbReference type="NCBI Taxonomy" id="460523"/>
    <lineage>
        <taxon>Eukaryota</taxon>
        <taxon>Fungi</taxon>
        <taxon>Dikarya</taxon>
        <taxon>Ascomycota</taxon>
        <taxon>Saccharomycotina</taxon>
        <taxon>Pichiomycetes</taxon>
        <taxon>Pichiales</taxon>
        <taxon>Pichiaceae</taxon>
        <taxon>Ogataea</taxon>
    </lineage>
</organism>
<evidence type="ECO:0000256" key="4">
    <source>
        <dbReference type="ARBA" id="ARBA00022490"/>
    </source>
</evidence>
<comment type="caution">
    <text evidence="16">The sequence shown here is derived from an EMBL/GenBank/DDBJ whole genome shotgun (WGS) entry which is preliminary data.</text>
</comment>
<reference evidence="16" key="2">
    <citation type="submission" date="2021-01" db="EMBL/GenBank/DDBJ databases">
        <authorList>
            <person name="Schikora-Tamarit M.A."/>
        </authorList>
    </citation>
    <scope>NUCLEOTIDE SEQUENCE</scope>
    <source>
        <strain evidence="16">NCAIM Y.01608</strain>
    </source>
</reference>
<dbReference type="GO" id="GO:0008033">
    <property type="term" value="P:tRNA processing"/>
    <property type="evidence" value="ECO:0007669"/>
    <property type="project" value="UniProtKB-UniRule"/>
</dbReference>
<evidence type="ECO:0000256" key="6">
    <source>
        <dbReference type="ARBA" id="ARBA00022603"/>
    </source>
</evidence>
<dbReference type="Gene3D" id="3.40.50.150">
    <property type="entry name" value="Vaccinia Virus protein VP39"/>
    <property type="match status" value="1"/>
</dbReference>
<dbReference type="InterPro" id="IPR002052">
    <property type="entry name" value="DNA_methylase_N6_adenine_CS"/>
</dbReference>
<dbReference type="Pfam" id="PF02996">
    <property type="entry name" value="Prefoldin"/>
    <property type="match status" value="1"/>
</dbReference>
<dbReference type="SUPFAM" id="SSF46579">
    <property type="entry name" value="Prefoldin"/>
    <property type="match status" value="1"/>
</dbReference>
<keyword evidence="11" id="KW-0143">Chaperone</keyword>
<evidence type="ECO:0000256" key="11">
    <source>
        <dbReference type="ARBA" id="ARBA00023186"/>
    </source>
</evidence>
<dbReference type="PANTHER" id="PTHR13370">
    <property type="entry name" value="RNA METHYLASE-RELATED"/>
    <property type="match status" value="1"/>
</dbReference>
<keyword evidence="9 13" id="KW-0819">tRNA processing</keyword>
<protein>
    <recommendedName>
        <fullName evidence="12">tRNA (guanine(10)-N(2))-methyltransferase</fullName>
        <ecNumber evidence="12">2.1.1.214</ecNumber>
    </recommendedName>
</protein>
<dbReference type="Pfam" id="PF25904">
    <property type="entry name" value="Tmrp11_N"/>
    <property type="match status" value="1"/>
</dbReference>
<name>A0A9P8P867_9ASCO</name>
<accession>A0A9P8P867</accession>
<evidence type="ECO:0000256" key="3">
    <source>
        <dbReference type="ARBA" id="ARBA00011695"/>
    </source>
</evidence>
<dbReference type="PROSITE" id="PS00092">
    <property type="entry name" value="N6_MTASE"/>
    <property type="match status" value="1"/>
</dbReference>
<comment type="subunit">
    <text evidence="3">Heterohexamer of two PFD-alpha type and four PFD-beta type subunits.</text>
</comment>
<dbReference type="InterPro" id="IPR000241">
    <property type="entry name" value="RlmKL-like_Mtase"/>
</dbReference>
<evidence type="ECO:0000313" key="16">
    <source>
        <dbReference type="EMBL" id="KAH3667553.1"/>
    </source>
</evidence>
<feature type="domain" description="Ribosomal RNA large subunit methyltransferase K/L-like methyltransferase" evidence="14">
    <location>
        <begin position="328"/>
        <end position="443"/>
    </location>
</feature>
<dbReference type="PROSITE" id="PS51627">
    <property type="entry name" value="SAM_MT_TRM11"/>
    <property type="match status" value="1"/>
</dbReference>
<feature type="domain" description="tRNA (guanine(10)-N(2))-methyltransferase TRMT11 N-terminal" evidence="15">
    <location>
        <begin position="146"/>
        <end position="316"/>
    </location>
</feature>
<evidence type="ECO:0000256" key="5">
    <source>
        <dbReference type="ARBA" id="ARBA00022555"/>
    </source>
</evidence>
<dbReference type="GO" id="GO:0160102">
    <property type="term" value="F:tRNA (guanine(10)-N2)-methyltransferase activity"/>
    <property type="evidence" value="ECO:0007669"/>
    <property type="project" value="UniProtKB-EC"/>
</dbReference>
<dbReference type="GO" id="GO:0032259">
    <property type="term" value="P:methylation"/>
    <property type="evidence" value="ECO:0007669"/>
    <property type="project" value="UniProtKB-UniRule"/>
</dbReference>
<evidence type="ECO:0000256" key="10">
    <source>
        <dbReference type="ARBA" id="ARBA00022884"/>
    </source>
</evidence>
<comment type="similarity">
    <text evidence="2">Belongs to the prefoldin subunit alpha family.</text>
</comment>
<evidence type="ECO:0000256" key="7">
    <source>
        <dbReference type="ARBA" id="ARBA00022679"/>
    </source>
</evidence>
<keyword evidence="4" id="KW-0963">Cytoplasm</keyword>
<dbReference type="InterPro" id="IPR059073">
    <property type="entry name" value="TRMT11_N"/>
</dbReference>
<evidence type="ECO:0000256" key="8">
    <source>
        <dbReference type="ARBA" id="ARBA00022691"/>
    </source>
</evidence>
<dbReference type="GO" id="GO:0043527">
    <property type="term" value="C:tRNA methyltransferase complex"/>
    <property type="evidence" value="ECO:0007669"/>
    <property type="project" value="UniProtKB-ARBA"/>
</dbReference>
<evidence type="ECO:0000259" key="14">
    <source>
        <dbReference type="Pfam" id="PF01170"/>
    </source>
</evidence>
<proteinExistence type="inferred from homology"/>
<gene>
    <name evidence="16" type="ORF">OGATHE_003076</name>
</gene>
<dbReference type="Gene3D" id="1.10.287.370">
    <property type="match status" value="1"/>
</dbReference>
<keyword evidence="5 13" id="KW-0820">tRNA-binding</keyword>
<dbReference type="PANTHER" id="PTHR13370:SF3">
    <property type="entry name" value="TRNA (GUANINE(10)-N2)-METHYLTRANSFERASE HOMOLOG"/>
    <property type="match status" value="1"/>
</dbReference>
<evidence type="ECO:0000313" key="17">
    <source>
        <dbReference type="Proteomes" id="UP000788993"/>
    </source>
</evidence>
<evidence type="ECO:0000256" key="9">
    <source>
        <dbReference type="ARBA" id="ARBA00022694"/>
    </source>
</evidence>
<dbReference type="FunFam" id="1.10.287.370:FF:000001">
    <property type="entry name" value="Prefoldin subunit 3"/>
    <property type="match status" value="1"/>
</dbReference>
<evidence type="ECO:0000256" key="12">
    <source>
        <dbReference type="ARBA" id="ARBA00066937"/>
    </source>
</evidence>
<reference evidence="16" key="1">
    <citation type="journal article" date="2021" name="Open Biol.">
        <title>Shared evolutionary footprints suggest mitochondrial oxidative damage underlies multiple complex I losses in fungi.</title>
        <authorList>
            <person name="Schikora-Tamarit M.A."/>
            <person name="Marcet-Houben M."/>
            <person name="Nosek J."/>
            <person name="Gabaldon T."/>
        </authorList>
    </citation>
    <scope>NUCLEOTIDE SEQUENCE</scope>
    <source>
        <strain evidence="16">NCAIM Y.01608</strain>
    </source>
</reference>
<dbReference type="CDD" id="cd02440">
    <property type="entry name" value="AdoMet_MTases"/>
    <property type="match status" value="1"/>
</dbReference>
<keyword evidence="6 13" id="KW-0489">Methyltransferase</keyword>
<dbReference type="InterPro" id="IPR016691">
    <property type="entry name" value="TRMT11"/>
</dbReference>
<evidence type="ECO:0000256" key="13">
    <source>
        <dbReference type="PROSITE-ProRule" id="PRU00959"/>
    </source>
</evidence>
<sequence>MLSSVVSQFKPPMNILPWSFDWISARTVSWNCLWLGPPTVTGGGACITGNCAEACTGACTGAAAPTAAVSPAPEEPSCAAELAGSDAASPVFVAVSCCSCCSCFTSSLSSSPLIKQICFLPLQQRPTSRQPCTMIAPPGEKFIIMKDYLVYMSQAHMGFRRAELESLAEMHGFSVDLSGLSENSPFFVVQLENDEQAAQLIRRSVLSRAIYELWGQGATLADLHADVRERSSALISKYKRSSFKFDIVSYQGSRRSREQQLALINSFAFLALEGKIQMKNPDQIFAILEAYSIVNQEPAPQPDYMYFGREVEVSERSRGVLERYEIAKRPYYGTTTFDAELALVSCNLAQTQAGQLIYDPFVGTGSFALAAAHYGAFAYGTDIDFRTLKGKGPSRRLATNFEKYGTSHLFGDVLCMDFTHNAFRKNLLFDSIVCDPPYGVREGLKVCGTNREERFEGKEKIIIDGEYAYLRRDFIQPKKNYSLDLLLDDLLQFAAERLPVNGRLCFWMPVANDQDIPTLVPQHEKLQLMYNLVQEFNKWSRRLLVYAKRDTNYKGTTITSQERGLQNDFRNRYFHKFKTCDVGARYLETSRSSSTSGSLELSALGQDSWSLTLVWAKAKVSNGLSGVSWTSDGQGVGTGWSSKSQLVKSEGLTAVLEDGGLGASSESQGCNSGLWELKHSGVVGDSSNNNNNLVGGAWLSQSSGDSGDRNRWSVDLGKTNPRGIPQAKFIEKIEDFIDPKTCTDDDVSVFLKELQVRLQQYQFMEESKRNTLNNLNTKIPDIKKTLDMCRFLKSRKEHDEETIDVNYELNDTVYSTAEINVKELDSVSLWLGADIMMEYPIDEAIEMLEKRLQAALDNKAVTMEDLEYLRSNITTMEVNTARVYNWDVQRRKALKAAETTS</sequence>
<comment type="subcellular location">
    <subcellularLocation>
        <location evidence="1">Cytoplasm</location>
    </subcellularLocation>
</comment>
<dbReference type="AlphaFoldDB" id="A0A9P8P867"/>
<dbReference type="Pfam" id="PF01170">
    <property type="entry name" value="UPF0020"/>
    <property type="match status" value="1"/>
</dbReference>
<dbReference type="CDD" id="cd23156">
    <property type="entry name" value="Prefoldin_3"/>
    <property type="match status" value="1"/>
</dbReference>
<dbReference type="GO" id="GO:0005737">
    <property type="term" value="C:cytoplasm"/>
    <property type="evidence" value="ECO:0007669"/>
    <property type="project" value="UniProtKB-SubCell"/>
</dbReference>
<keyword evidence="17" id="KW-1185">Reference proteome</keyword>
<keyword evidence="10 13" id="KW-0694">RNA-binding</keyword>
<comment type="similarity">
    <text evidence="13">Belongs to the class I-like SAM-binding methyltransferase superfamily. TRM11 methyltransferase family.</text>
</comment>